<dbReference type="SUPFAM" id="SSF51905">
    <property type="entry name" value="FAD/NAD(P)-binding domain"/>
    <property type="match status" value="1"/>
</dbReference>
<dbReference type="PANTHER" id="PTHR48105">
    <property type="entry name" value="THIOREDOXIN REDUCTASE 1-RELATED-RELATED"/>
    <property type="match status" value="1"/>
</dbReference>
<dbReference type="Gene3D" id="3.50.50.60">
    <property type="entry name" value="FAD/NAD(P)-binding domain"/>
    <property type="match status" value="2"/>
</dbReference>
<dbReference type="RefSeq" id="WP_338248077.1">
    <property type="nucleotide sequence ID" value="NZ_BSRI01000001.1"/>
</dbReference>
<gene>
    <name evidence="3" type="ORF">KDH_12470</name>
</gene>
<sequence>MSSRSENYLGFPIGLPEAEFAIRGSVQAVRLGAHILSPQEVVGIRVADSYRYVTLADGSELGCYALVLATGVSYRTLAVSDLDRLTGGGVYYGAAMTEAAACQGKQVFVVGGTNSAGQAALYFAERLL</sequence>
<dbReference type="EMBL" id="BSRI01000001">
    <property type="protein sequence ID" value="GLV54400.1"/>
    <property type="molecule type" value="Genomic_DNA"/>
</dbReference>
<keyword evidence="4" id="KW-1185">Reference proteome</keyword>
<keyword evidence="2" id="KW-0560">Oxidoreductase</keyword>
<name>A0ABQ6FJK8_9CHLR</name>
<keyword evidence="1" id="KW-0285">Flavoprotein</keyword>
<evidence type="ECO:0000313" key="3">
    <source>
        <dbReference type="EMBL" id="GLV54400.1"/>
    </source>
</evidence>
<dbReference type="PRINTS" id="PR00469">
    <property type="entry name" value="PNDRDTASEII"/>
</dbReference>
<reference evidence="3 4" key="1">
    <citation type="submission" date="2023-02" db="EMBL/GenBank/DDBJ databases">
        <title>Dictyobacter halimunensis sp. nov., a new member of the class Ktedonobacteria from forest soil in a geothermal area.</title>
        <authorList>
            <person name="Rachmania M.K."/>
            <person name="Ningsih F."/>
            <person name="Sakai Y."/>
            <person name="Yabe S."/>
            <person name="Yokota A."/>
            <person name="Sjamsuridzal W."/>
        </authorList>
    </citation>
    <scope>NUCLEOTIDE SEQUENCE [LARGE SCALE GENOMIC DNA]</scope>
    <source>
        <strain evidence="3 4">S3.2.2.5</strain>
    </source>
</reference>
<comment type="caution">
    <text evidence="3">The sequence shown here is derived from an EMBL/GenBank/DDBJ whole genome shotgun (WGS) entry which is preliminary data.</text>
</comment>
<evidence type="ECO:0000313" key="4">
    <source>
        <dbReference type="Proteomes" id="UP001344906"/>
    </source>
</evidence>
<protein>
    <recommendedName>
        <fullName evidence="5">FAD/NAD(P)-binding domain-containing protein</fullName>
    </recommendedName>
</protein>
<evidence type="ECO:0008006" key="5">
    <source>
        <dbReference type="Google" id="ProtNLM"/>
    </source>
</evidence>
<dbReference type="InterPro" id="IPR050097">
    <property type="entry name" value="Ferredoxin-NADP_redctase_2"/>
</dbReference>
<dbReference type="Proteomes" id="UP001344906">
    <property type="component" value="Unassembled WGS sequence"/>
</dbReference>
<evidence type="ECO:0000256" key="2">
    <source>
        <dbReference type="ARBA" id="ARBA00023002"/>
    </source>
</evidence>
<evidence type="ECO:0000256" key="1">
    <source>
        <dbReference type="ARBA" id="ARBA00022630"/>
    </source>
</evidence>
<proteinExistence type="predicted"/>
<dbReference type="InterPro" id="IPR036188">
    <property type="entry name" value="FAD/NAD-bd_sf"/>
</dbReference>
<organism evidence="3 4">
    <name type="scientific">Dictyobacter halimunensis</name>
    <dbReference type="NCBI Taxonomy" id="3026934"/>
    <lineage>
        <taxon>Bacteria</taxon>
        <taxon>Bacillati</taxon>
        <taxon>Chloroflexota</taxon>
        <taxon>Ktedonobacteria</taxon>
        <taxon>Ktedonobacterales</taxon>
        <taxon>Dictyobacteraceae</taxon>
        <taxon>Dictyobacter</taxon>
    </lineage>
</organism>
<accession>A0ABQ6FJK8</accession>